<dbReference type="Gene3D" id="1.10.10.10">
    <property type="entry name" value="Winged helix-like DNA-binding domain superfamily/Winged helix DNA-binding domain"/>
    <property type="match status" value="1"/>
</dbReference>
<dbReference type="InterPro" id="IPR014757">
    <property type="entry name" value="Tscrpt_reg_IclR_C"/>
</dbReference>
<dbReference type="InterPro" id="IPR036390">
    <property type="entry name" value="WH_DNA-bd_sf"/>
</dbReference>
<keyword evidence="3" id="KW-0804">Transcription</keyword>
<evidence type="ECO:0000313" key="6">
    <source>
        <dbReference type="EMBL" id="XBP69744.1"/>
    </source>
</evidence>
<dbReference type="Pfam" id="PF08279">
    <property type="entry name" value="HTH_11"/>
    <property type="match status" value="1"/>
</dbReference>
<dbReference type="InterPro" id="IPR036388">
    <property type="entry name" value="WH-like_DNA-bd_sf"/>
</dbReference>
<sequence>MPSTNRMLRILGLFELSRPVITPEWLMDALGVSRASIYRDLGQLVKAGMLERVADRGYVLGPMVIELDRQIRLADPLLEAADDLLGQLASETGGAVLLCRLHGSKVMCIQQVNGRNPALSVSYERGRAMPLYRGATSKIILASLPPPQLKQLWAAERPALVAAGLPDDYAQLSKLLADMRSAGYCFAQGEIDPDAAGFAVVLKDGEHLLGSLSVVMPAAMLTAALRKTTLNRLQSAAGRIEGRLLDQRMKARATKKSETTQ</sequence>
<evidence type="ECO:0000259" key="4">
    <source>
        <dbReference type="PROSITE" id="PS51077"/>
    </source>
</evidence>
<keyword evidence="1" id="KW-0805">Transcription regulation</keyword>
<accession>A0AAU7LQ25</accession>
<protein>
    <submittedName>
        <fullName evidence="6">IclR family transcriptional regulator C-terminal domain-containing protein</fullName>
    </submittedName>
</protein>
<name>A0AAU7LQ25_9BURK</name>
<dbReference type="InterPro" id="IPR029016">
    <property type="entry name" value="GAF-like_dom_sf"/>
</dbReference>
<dbReference type="PANTHER" id="PTHR30136:SF24">
    <property type="entry name" value="HTH-TYPE TRANSCRIPTIONAL REPRESSOR ALLR"/>
    <property type="match status" value="1"/>
</dbReference>
<organism evidence="6">
    <name type="scientific">Polaromonas hydrogenivorans</name>
    <dbReference type="NCBI Taxonomy" id="335476"/>
    <lineage>
        <taxon>Bacteria</taxon>
        <taxon>Pseudomonadati</taxon>
        <taxon>Pseudomonadota</taxon>
        <taxon>Betaproteobacteria</taxon>
        <taxon>Burkholderiales</taxon>
        <taxon>Comamonadaceae</taxon>
        <taxon>Polaromonas</taxon>
    </lineage>
</organism>
<dbReference type="InterPro" id="IPR013196">
    <property type="entry name" value="HTH_11"/>
</dbReference>
<dbReference type="InterPro" id="IPR050707">
    <property type="entry name" value="HTH_MetabolicPath_Reg"/>
</dbReference>
<dbReference type="Pfam" id="PF01614">
    <property type="entry name" value="IclR_C"/>
    <property type="match status" value="1"/>
</dbReference>
<dbReference type="SUPFAM" id="SSF55781">
    <property type="entry name" value="GAF domain-like"/>
    <property type="match status" value="1"/>
</dbReference>
<dbReference type="GO" id="GO:0003700">
    <property type="term" value="F:DNA-binding transcription factor activity"/>
    <property type="evidence" value="ECO:0007669"/>
    <property type="project" value="TreeGrafter"/>
</dbReference>
<dbReference type="EMBL" id="CP157675">
    <property type="protein sequence ID" value="XBP69744.1"/>
    <property type="molecule type" value="Genomic_DNA"/>
</dbReference>
<dbReference type="InterPro" id="IPR005471">
    <property type="entry name" value="Tscrpt_reg_IclR_N"/>
</dbReference>
<reference evidence="6" key="1">
    <citation type="submission" date="2024-05" db="EMBL/GenBank/DDBJ databases">
        <authorList>
            <person name="Bunk B."/>
            <person name="Swiderski J."/>
            <person name="Sproer C."/>
            <person name="Thiel V."/>
        </authorList>
    </citation>
    <scope>NUCLEOTIDE SEQUENCE</scope>
    <source>
        <strain evidence="6">DSM 17735</strain>
    </source>
</reference>
<evidence type="ECO:0000256" key="2">
    <source>
        <dbReference type="ARBA" id="ARBA00023125"/>
    </source>
</evidence>
<keyword evidence="2" id="KW-0238">DNA-binding</keyword>
<dbReference type="PROSITE" id="PS51077">
    <property type="entry name" value="HTH_ICLR"/>
    <property type="match status" value="1"/>
</dbReference>
<dbReference type="SUPFAM" id="SSF46785">
    <property type="entry name" value="Winged helix' DNA-binding domain"/>
    <property type="match status" value="1"/>
</dbReference>
<evidence type="ECO:0000259" key="5">
    <source>
        <dbReference type="PROSITE" id="PS51078"/>
    </source>
</evidence>
<gene>
    <name evidence="6" type="ORF">ABLV49_17940</name>
</gene>
<dbReference type="Gene3D" id="3.30.450.40">
    <property type="match status" value="1"/>
</dbReference>
<feature type="domain" description="IclR-ED" evidence="5">
    <location>
        <begin position="63"/>
        <end position="246"/>
    </location>
</feature>
<feature type="domain" description="HTH iclR-type" evidence="4">
    <location>
        <begin position="1"/>
        <end position="62"/>
    </location>
</feature>
<dbReference type="PROSITE" id="PS51078">
    <property type="entry name" value="ICLR_ED"/>
    <property type="match status" value="1"/>
</dbReference>
<evidence type="ECO:0000256" key="3">
    <source>
        <dbReference type="ARBA" id="ARBA00023163"/>
    </source>
</evidence>
<dbReference type="RefSeq" id="WP_349278575.1">
    <property type="nucleotide sequence ID" value="NZ_CBCSCU010000016.1"/>
</dbReference>
<dbReference type="GO" id="GO:0045892">
    <property type="term" value="P:negative regulation of DNA-templated transcription"/>
    <property type="evidence" value="ECO:0007669"/>
    <property type="project" value="TreeGrafter"/>
</dbReference>
<evidence type="ECO:0000256" key="1">
    <source>
        <dbReference type="ARBA" id="ARBA00023015"/>
    </source>
</evidence>
<dbReference type="AlphaFoldDB" id="A0AAU7LQ25"/>
<dbReference type="GO" id="GO:0003677">
    <property type="term" value="F:DNA binding"/>
    <property type="evidence" value="ECO:0007669"/>
    <property type="project" value="UniProtKB-KW"/>
</dbReference>
<dbReference type="PANTHER" id="PTHR30136">
    <property type="entry name" value="HELIX-TURN-HELIX TRANSCRIPTIONAL REGULATOR, ICLR FAMILY"/>
    <property type="match status" value="1"/>
</dbReference>
<proteinExistence type="predicted"/>